<evidence type="ECO:0000256" key="2">
    <source>
        <dbReference type="SAM" id="MobiDB-lite"/>
    </source>
</evidence>
<dbReference type="CDD" id="cd09272">
    <property type="entry name" value="RNase_HI_RT_Ty1"/>
    <property type="match status" value="1"/>
</dbReference>
<keyword evidence="5" id="KW-1185">Reference proteome</keyword>
<keyword evidence="1" id="KW-0645">Protease</keyword>
<dbReference type="Pfam" id="PF22936">
    <property type="entry name" value="Pol_BBD"/>
    <property type="match status" value="1"/>
</dbReference>
<dbReference type="InterPro" id="IPR013103">
    <property type="entry name" value="RVT_2"/>
</dbReference>
<dbReference type="SUPFAM" id="SSF56672">
    <property type="entry name" value="DNA/RNA polymerases"/>
    <property type="match status" value="1"/>
</dbReference>
<feature type="region of interest" description="Disordered" evidence="2">
    <location>
        <begin position="606"/>
        <end position="630"/>
    </location>
</feature>
<protein>
    <recommendedName>
        <fullName evidence="3">Integrase catalytic domain-containing protein</fullName>
    </recommendedName>
</protein>
<dbReference type="GO" id="GO:0004190">
    <property type="term" value="F:aspartic-type endopeptidase activity"/>
    <property type="evidence" value="ECO:0007669"/>
    <property type="project" value="UniProtKB-KW"/>
</dbReference>
<gene>
    <name evidence="4" type="ORF">TSUD_402640</name>
</gene>
<dbReference type="InterPro" id="IPR057670">
    <property type="entry name" value="SH3_retrovirus"/>
</dbReference>
<dbReference type="OrthoDB" id="1688190at2759"/>
<dbReference type="Pfam" id="PF14244">
    <property type="entry name" value="Retrotran_gag_3"/>
    <property type="match status" value="1"/>
</dbReference>
<dbReference type="GO" id="GO:0015074">
    <property type="term" value="P:DNA integration"/>
    <property type="evidence" value="ECO:0007669"/>
    <property type="project" value="InterPro"/>
</dbReference>
<name>A0A2Z6PM76_TRISU</name>
<dbReference type="InterPro" id="IPR036397">
    <property type="entry name" value="RNaseH_sf"/>
</dbReference>
<evidence type="ECO:0000313" key="4">
    <source>
        <dbReference type="EMBL" id="GAU46547.1"/>
    </source>
</evidence>
<dbReference type="PROSITE" id="PS50994">
    <property type="entry name" value="INTEGRASE"/>
    <property type="match status" value="1"/>
</dbReference>
<dbReference type="Proteomes" id="UP000242715">
    <property type="component" value="Unassembled WGS sequence"/>
</dbReference>
<dbReference type="Pfam" id="PF25597">
    <property type="entry name" value="SH3_retrovirus"/>
    <property type="match status" value="1"/>
</dbReference>
<dbReference type="InterPro" id="IPR043502">
    <property type="entry name" value="DNA/RNA_pol_sf"/>
</dbReference>
<feature type="region of interest" description="Disordered" evidence="2">
    <location>
        <begin position="1185"/>
        <end position="1212"/>
    </location>
</feature>
<accession>A0A2Z6PM76</accession>
<dbReference type="GO" id="GO:0003676">
    <property type="term" value="F:nucleic acid binding"/>
    <property type="evidence" value="ECO:0007669"/>
    <property type="project" value="InterPro"/>
</dbReference>
<dbReference type="Pfam" id="PF07727">
    <property type="entry name" value="RVT_2"/>
    <property type="match status" value="1"/>
</dbReference>
<dbReference type="PANTHER" id="PTHR11439">
    <property type="entry name" value="GAG-POL-RELATED RETROTRANSPOSON"/>
    <property type="match status" value="1"/>
</dbReference>
<dbReference type="AlphaFoldDB" id="A0A2Z6PM76"/>
<dbReference type="InterPro" id="IPR054722">
    <property type="entry name" value="PolX-like_BBD"/>
</dbReference>
<dbReference type="InterPro" id="IPR001584">
    <property type="entry name" value="Integrase_cat-core"/>
</dbReference>
<feature type="domain" description="Integrase catalytic" evidence="3">
    <location>
        <begin position="347"/>
        <end position="512"/>
    </location>
</feature>
<organism evidence="4 5">
    <name type="scientific">Trifolium subterraneum</name>
    <name type="common">Subterranean clover</name>
    <dbReference type="NCBI Taxonomy" id="3900"/>
    <lineage>
        <taxon>Eukaryota</taxon>
        <taxon>Viridiplantae</taxon>
        <taxon>Streptophyta</taxon>
        <taxon>Embryophyta</taxon>
        <taxon>Tracheophyta</taxon>
        <taxon>Spermatophyta</taxon>
        <taxon>Magnoliopsida</taxon>
        <taxon>eudicotyledons</taxon>
        <taxon>Gunneridae</taxon>
        <taxon>Pentapetalae</taxon>
        <taxon>rosids</taxon>
        <taxon>fabids</taxon>
        <taxon>Fabales</taxon>
        <taxon>Fabaceae</taxon>
        <taxon>Papilionoideae</taxon>
        <taxon>50 kb inversion clade</taxon>
        <taxon>NPAAA clade</taxon>
        <taxon>Hologalegina</taxon>
        <taxon>IRL clade</taxon>
        <taxon>Trifolieae</taxon>
        <taxon>Trifolium</taxon>
    </lineage>
</organism>
<dbReference type="SUPFAM" id="SSF53098">
    <property type="entry name" value="Ribonuclease H-like"/>
    <property type="match status" value="1"/>
</dbReference>
<dbReference type="EMBL" id="DF974224">
    <property type="protein sequence ID" value="GAU46547.1"/>
    <property type="molecule type" value="Genomic_DNA"/>
</dbReference>
<feature type="compositionally biased region" description="Basic and acidic residues" evidence="2">
    <location>
        <begin position="1193"/>
        <end position="1212"/>
    </location>
</feature>
<keyword evidence="1" id="KW-0064">Aspartyl protease</keyword>
<keyword evidence="1" id="KW-0378">Hydrolase</keyword>
<proteinExistence type="predicted"/>
<dbReference type="Gene3D" id="3.30.420.10">
    <property type="entry name" value="Ribonuclease H-like superfamily/Ribonuclease H"/>
    <property type="match status" value="1"/>
</dbReference>
<dbReference type="InterPro" id="IPR012337">
    <property type="entry name" value="RNaseH-like_sf"/>
</dbReference>
<dbReference type="InterPro" id="IPR029472">
    <property type="entry name" value="Copia-like_N"/>
</dbReference>
<evidence type="ECO:0000259" key="3">
    <source>
        <dbReference type="PROSITE" id="PS50994"/>
    </source>
</evidence>
<sequence length="1212" mass="138604">MVAAVLKGENYRTWSRSMKMALRAKLKLGFVDGTITKPGKKTTYYTYWERADSMVMSWIINATDPRLHSSISHASTAREIWLDLEERFAQTNAPRVHQLWRTICLMQKEENMSVTEFYTMFKGLFDELNELQPLPRCTCGASKELMQREEEQQLHLFLGSLDNEQYNHVKATILNSDPLPPLRRAFNHVLREEARFAADKEKGYRKSELGTAFYSSSGSRHKGREGSELTCDHCGKIGHIKAGCFEIIGYPSHWNTKRPYRGNTKHGGRKIAAAAHVTLADEEHASENAEKATKALALHGMHIQSSPHSSMAGNAEIIWILDSGASHHMTPLIHILRNIKKLEKPFRITVPTGNSVLVDKMGDISLDENIKLINVLHDQASKRMIGSGNLHEGVYVLKGEIHGAAFATTQRDNTFLWHSRMGHPSDQALRHISQLQKGILHESSCVATPQQNGRVERKHRHILNVARALRFHANLPIRFWGECILAATHIINRTPTVANQGVTPYEMLFEKPPMYNHLRVFGCLCYVGTNSKQRDKFDSRADRCIFVGYPQGQKGWRVYNPKTHEFYVSRDVIFYEHDLPYMKQENNDAIELPKSTFHDATILQEEDDNTSRAEPNFAENQDERHEVQNEGEIQTTEMEDHREFEATNIAPRTRQPPSYLRDYHCNAANINPTCTKLNHSNSSGKSYPITNFLSYDCFSPKYQAYLAAVTSNEEPQNYAKAVQKREWREAMEQELKALEENETWDLAFPPEGKKIVGCRWVYKVKYKASGEIEKYKARLVAKGYTQVEGEDFHETFAPVAKMTTVRCFLTVAVAKGWELHQMDVSNAFLHGELEEEVYMRAPEGYKVPKDGMVCRLKKSLYGLKQASRNWYSKLSQTLENYGFQESHADHSLFTYSRGHTFLAVLIYVDDLVIAGNDSLVCSNFKQYLCKCFHMKDLGPAYPDPPRFRRLVGRLIYLTITRPEITYSVHILSQFMQSPQQAHWDAAMRVLRYLKSSPGQGIDLPKENDLTLVAYCDSDWASCPLTRKSTTGFLMKLGSAPISWKTKKQTTVSKSSSEAEYRAMNQATSEVIWIRSLLSSLQVQYRSPTVLHRDNQAAIHIAANPVYHERTKHIEVDCHFIRHHLQAGTISTSYILTKKQQADIFTKALGAKSFHELMVKLDAIWRRRSAKATRQCVEKKRKTTAAMMAGKGWRRADEQEEKFDGRKEDGTLQ</sequence>
<evidence type="ECO:0000313" key="5">
    <source>
        <dbReference type="Proteomes" id="UP000242715"/>
    </source>
</evidence>
<reference evidence="5" key="1">
    <citation type="journal article" date="2017" name="Front. Plant Sci.">
        <title>Climate Clever Clovers: New Paradigm to Reduce the Environmental Footprint of Ruminants by Breeding Low Methanogenic Forages Utilizing Haplotype Variation.</title>
        <authorList>
            <person name="Kaur P."/>
            <person name="Appels R."/>
            <person name="Bayer P.E."/>
            <person name="Keeble-Gagnere G."/>
            <person name="Wang J."/>
            <person name="Hirakawa H."/>
            <person name="Shirasawa K."/>
            <person name="Vercoe P."/>
            <person name="Stefanova K."/>
            <person name="Durmic Z."/>
            <person name="Nichols P."/>
            <person name="Revell C."/>
            <person name="Isobe S.N."/>
            <person name="Edwards D."/>
            <person name="Erskine W."/>
        </authorList>
    </citation>
    <scope>NUCLEOTIDE SEQUENCE [LARGE SCALE GENOMIC DNA]</scope>
    <source>
        <strain evidence="5">cv. Daliak</strain>
    </source>
</reference>
<dbReference type="PANTHER" id="PTHR11439:SF511">
    <property type="match status" value="1"/>
</dbReference>
<evidence type="ECO:0000256" key="1">
    <source>
        <dbReference type="ARBA" id="ARBA00022750"/>
    </source>
</evidence>